<dbReference type="InterPro" id="IPR024473">
    <property type="entry name" value="Transposases_IS4_N"/>
</dbReference>
<feature type="domain" description="Transposase IS4 N-terminal" evidence="1">
    <location>
        <begin position="2"/>
        <end position="38"/>
    </location>
</feature>
<gene>
    <name evidence="2" type="ORF">J3U76_12015</name>
</gene>
<evidence type="ECO:0000313" key="3">
    <source>
        <dbReference type="Proteomes" id="UP000664882"/>
    </source>
</evidence>
<organism evidence="2 3">
    <name type="scientific">Oceanisphaera pacifica</name>
    <dbReference type="NCBI Taxonomy" id="2818389"/>
    <lineage>
        <taxon>Bacteria</taxon>
        <taxon>Pseudomonadati</taxon>
        <taxon>Pseudomonadota</taxon>
        <taxon>Gammaproteobacteria</taxon>
        <taxon>Aeromonadales</taxon>
        <taxon>Aeromonadaceae</taxon>
        <taxon>Oceanisphaera</taxon>
    </lineage>
</organism>
<comment type="caution">
    <text evidence="2">The sequence shown here is derived from an EMBL/GenBank/DDBJ whole genome shotgun (WGS) entry which is preliminary data.</text>
</comment>
<protein>
    <submittedName>
        <fullName evidence="2">Transposase domain-containing protein</fullName>
    </submittedName>
</protein>
<keyword evidence="3" id="KW-1185">Reference proteome</keyword>
<reference evidence="2 3" key="1">
    <citation type="submission" date="2021-03" db="EMBL/GenBank/DDBJ databases">
        <title>Oceanisphaera sp. nov., isolated from the intestine.</title>
        <authorList>
            <person name="Zhao L.-H."/>
            <person name="Shi L.-F."/>
        </authorList>
    </citation>
    <scope>NUCLEOTIDE SEQUENCE [LARGE SCALE GENOMIC DNA]</scope>
    <source>
        <strain evidence="2 3">DM8</strain>
    </source>
</reference>
<dbReference type="Pfam" id="PF13006">
    <property type="entry name" value="Nterm_IS4"/>
    <property type="match status" value="1"/>
</dbReference>
<proteinExistence type="predicted"/>
<dbReference type="EMBL" id="JAGDFX010000014">
    <property type="protein sequence ID" value="MBO1520343.1"/>
    <property type="molecule type" value="Genomic_DNA"/>
</dbReference>
<name>A0ABS3NID3_9GAMM</name>
<evidence type="ECO:0000259" key="1">
    <source>
        <dbReference type="Pfam" id="PF13006"/>
    </source>
</evidence>
<dbReference type="Proteomes" id="UP000664882">
    <property type="component" value="Unassembled WGS sequence"/>
</dbReference>
<sequence>MDKLDLILIDKLGASVAPSAISQARQRLTSEPLAAFFDLTAARWIEEEDGKDT</sequence>
<evidence type="ECO:0000313" key="2">
    <source>
        <dbReference type="EMBL" id="MBO1520343.1"/>
    </source>
</evidence>
<accession>A0ABS3NID3</accession>